<dbReference type="EMBL" id="WIUZ02000009">
    <property type="protein sequence ID" value="KAF9783881.1"/>
    <property type="molecule type" value="Genomic_DNA"/>
</dbReference>
<keyword evidence="2" id="KW-0732">Signal</keyword>
<feature type="compositionally biased region" description="Polar residues" evidence="1">
    <location>
        <begin position="44"/>
        <end position="57"/>
    </location>
</feature>
<proteinExistence type="predicted"/>
<evidence type="ECO:0008006" key="5">
    <source>
        <dbReference type="Google" id="ProtNLM"/>
    </source>
</evidence>
<evidence type="ECO:0000313" key="4">
    <source>
        <dbReference type="Proteomes" id="UP000736335"/>
    </source>
</evidence>
<reference evidence="3" key="1">
    <citation type="journal article" date="2020" name="Nat. Commun.">
        <title>Large-scale genome sequencing of mycorrhizal fungi provides insights into the early evolution of symbiotic traits.</title>
        <authorList>
            <person name="Miyauchi S."/>
            <person name="Kiss E."/>
            <person name="Kuo A."/>
            <person name="Drula E."/>
            <person name="Kohler A."/>
            <person name="Sanchez-Garcia M."/>
            <person name="Morin E."/>
            <person name="Andreopoulos B."/>
            <person name="Barry K.W."/>
            <person name="Bonito G."/>
            <person name="Buee M."/>
            <person name="Carver A."/>
            <person name="Chen C."/>
            <person name="Cichocki N."/>
            <person name="Clum A."/>
            <person name="Culley D."/>
            <person name="Crous P.W."/>
            <person name="Fauchery L."/>
            <person name="Girlanda M."/>
            <person name="Hayes R.D."/>
            <person name="Keri Z."/>
            <person name="LaButti K."/>
            <person name="Lipzen A."/>
            <person name="Lombard V."/>
            <person name="Magnuson J."/>
            <person name="Maillard F."/>
            <person name="Murat C."/>
            <person name="Nolan M."/>
            <person name="Ohm R.A."/>
            <person name="Pangilinan J."/>
            <person name="Pereira M.F."/>
            <person name="Perotto S."/>
            <person name="Peter M."/>
            <person name="Pfister S."/>
            <person name="Riley R."/>
            <person name="Sitrit Y."/>
            <person name="Stielow J.B."/>
            <person name="Szollosi G."/>
            <person name="Zifcakova L."/>
            <person name="Stursova M."/>
            <person name="Spatafora J.W."/>
            <person name="Tedersoo L."/>
            <person name="Vaario L.M."/>
            <person name="Yamada A."/>
            <person name="Yan M."/>
            <person name="Wang P."/>
            <person name="Xu J."/>
            <person name="Bruns T."/>
            <person name="Baldrian P."/>
            <person name="Vilgalys R."/>
            <person name="Dunand C."/>
            <person name="Henrissat B."/>
            <person name="Grigoriev I.V."/>
            <person name="Hibbett D."/>
            <person name="Nagy L.G."/>
            <person name="Martin F.M."/>
        </authorList>
    </citation>
    <scope>NUCLEOTIDE SEQUENCE</scope>
    <source>
        <strain evidence="3">UH-Tt-Lm1</strain>
    </source>
</reference>
<feature type="signal peptide" evidence="2">
    <location>
        <begin position="1"/>
        <end position="23"/>
    </location>
</feature>
<keyword evidence="4" id="KW-1185">Reference proteome</keyword>
<organism evidence="3 4">
    <name type="scientific">Thelephora terrestris</name>
    <dbReference type="NCBI Taxonomy" id="56493"/>
    <lineage>
        <taxon>Eukaryota</taxon>
        <taxon>Fungi</taxon>
        <taxon>Dikarya</taxon>
        <taxon>Basidiomycota</taxon>
        <taxon>Agaricomycotina</taxon>
        <taxon>Agaricomycetes</taxon>
        <taxon>Thelephorales</taxon>
        <taxon>Thelephoraceae</taxon>
        <taxon>Thelephora</taxon>
    </lineage>
</organism>
<evidence type="ECO:0000313" key="3">
    <source>
        <dbReference type="EMBL" id="KAF9783881.1"/>
    </source>
</evidence>
<accession>A0A9P6HBU7</accession>
<name>A0A9P6HBU7_9AGAM</name>
<feature type="chain" id="PRO_5040399691" description="Secreted protein" evidence="2">
    <location>
        <begin position="24"/>
        <end position="118"/>
    </location>
</feature>
<evidence type="ECO:0000256" key="1">
    <source>
        <dbReference type="SAM" id="MobiDB-lite"/>
    </source>
</evidence>
<sequence length="118" mass="12973">MHQGCRGSMIALVIGIAWPGVRVAIDSTHSRRGVPPLGLWPRYQSKTGQASNNQSSFPSCIGSFIHGDHHKRWPRPGERIMPEDLGRANVYTKMRSAAKASSVSAENPPHLCVSQSKW</sequence>
<dbReference type="Proteomes" id="UP000736335">
    <property type="component" value="Unassembled WGS sequence"/>
</dbReference>
<evidence type="ECO:0000256" key="2">
    <source>
        <dbReference type="SAM" id="SignalP"/>
    </source>
</evidence>
<reference evidence="3" key="2">
    <citation type="submission" date="2020-11" db="EMBL/GenBank/DDBJ databases">
        <authorList>
            <consortium name="DOE Joint Genome Institute"/>
            <person name="Kuo A."/>
            <person name="Miyauchi S."/>
            <person name="Kiss E."/>
            <person name="Drula E."/>
            <person name="Kohler A."/>
            <person name="Sanchez-Garcia M."/>
            <person name="Andreopoulos B."/>
            <person name="Barry K.W."/>
            <person name="Bonito G."/>
            <person name="Buee M."/>
            <person name="Carver A."/>
            <person name="Chen C."/>
            <person name="Cichocki N."/>
            <person name="Clum A."/>
            <person name="Culley D."/>
            <person name="Crous P.W."/>
            <person name="Fauchery L."/>
            <person name="Girlanda M."/>
            <person name="Hayes R."/>
            <person name="Keri Z."/>
            <person name="Labutti K."/>
            <person name="Lipzen A."/>
            <person name="Lombard V."/>
            <person name="Magnuson J."/>
            <person name="Maillard F."/>
            <person name="Morin E."/>
            <person name="Murat C."/>
            <person name="Nolan M."/>
            <person name="Ohm R."/>
            <person name="Pangilinan J."/>
            <person name="Pereira M."/>
            <person name="Perotto S."/>
            <person name="Peter M."/>
            <person name="Riley R."/>
            <person name="Sitrit Y."/>
            <person name="Stielow B."/>
            <person name="Szollosi G."/>
            <person name="Zifcakova L."/>
            <person name="Stursova M."/>
            <person name="Spatafora J.W."/>
            <person name="Tedersoo L."/>
            <person name="Vaario L.-M."/>
            <person name="Yamada A."/>
            <person name="Yan M."/>
            <person name="Wang P."/>
            <person name="Xu J."/>
            <person name="Bruns T."/>
            <person name="Baldrian P."/>
            <person name="Vilgalys R."/>
            <person name="Henrissat B."/>
            <person name="Grigoriev I.V."/>
            <person name="Hibbett D."/>
            <person name="Nagy L.G."/>
            <person name="Martin F.M."/>
        </authorList>
    </citation>
    <scope>NUCLEOTIDE SEQUENCE</scope>
    <source>
        <strain evidence="3">UH-Tt-Lm1</strain>
    </source>
</reference>
<protein>
    <recommendedName>
        <fullName evidence="5">Secreted protein</fullName>
    </recommendedName>
</protein>
<gene>
    <name evidence="3" type="ORF">BJ322DRAFT_884951</name>
</gene>
<comment type="caution">
    <text evidence="3">The sequence shown here is derived from an EMBL/GenBank/DDBJ whole genome shotgun (WGS) entry which is preliminary data.</text>
</comment>
<feature type="region of interest" description="Disordered" evidence="1">
    <location>
        <begin position="98"/>
        <end position="118"/>
    </location>
</feature>
<feature type="region of interest" description="Disordered" evidence="1">
    <location>
        <begin position="36"/>
        <end position="57"/>
    </location>
</feature>
<dbReference type="AlphaFoldDB" id="A0A9P6HBU7"/>